<dbReference type="InterPro" id="IPR051446">
    <property type="entry name" value="HTH_trans_reg/aminotransferase"/>
</dbReference>
<dbReference type="EMBL" id="NHSJ01000038">
    <property type="protein sequence ID" value="PPQ32563.1"/>
    <property type="molecule type" value="Genomic_DNA"/>
</dbReference>
<evidence type="ECO:0000313" key="6">
    <source>
        <dbReference type="EMBL" id="PPQ32563.1"/>
    </source>
</evidence>
<evidence type="ECO:0000313" key="7">
    <source>
        <dbReference type="Proteomes" id="UP000239089"/>
    </source>
</evidence>
<dbReference type="InterPro" id="IPR036390">
    <property type="entry name" value="WH_DNA-bd_sf"/>
</dbReference>
<dbReference type="InterPro" id="IPR000524">
    <property type="entry name" value="Tscrpt_reg_HTH_GntR"/>
</dbReference>
<dbReference type="OrthoDB" id="9808770at2"/>
<dbReference type="SUPFAM" id="SSF53383">
    <property type="entry name" value="PLP-dependent transferases"/>
    <property type="match status" value="1"/>
</dbReference>
<dbReference type="Gene3D" id="1.10.10.10">
    <property type="entry name" value="Winged helix-like DNA-binding domain superfamily/Winged helix DNA-binding domain"/>
    <property type="match status" value="1"/>
</dbReference>
<sequence>MTGGALSDWLQQSLDRASDQPLYRQLRDLLLQAVMQGRLPAGGKMPSSRLLARELGIARNTVTEVYETLVAEGCLHGRGGSGTFVADLSADRIQAPAVSAQVEAEAAPALSTRGKLLRAGAGFAPNQWGAFMPGVPDVSEFPTRAWSRLLSRHWRKPAPERMTYAPPGGLPELRAAIAGHLRDARSLNCAPEQVIITTGSHQSVDLAARMLLDPGECVWLEDPCYWGLRSGLQSLDLDLRAVAVDGDGLNCASAEALPAPRMIIVTPSHQYPLGAVMSLARRQTLLERARRWGAFIVEDDYDSEFRYGTRPIACLQGLDRGGRVIYVGSFSKTLFPGLRIGYLVAPPALAAALADGSAELYREGQQLTQAVLADFIREGFLSAHIRRMRGLYGLRRQILREAIEREFGGALTASGDNAGLHLILRLPEGADDRRISAQALEAGIATRPLSRYYADAEKAPAGLLLGYACVKEAMIGPAFSRLAEILRRSI</sequence>
<dbReference type="PROSITE" id="PS50949">
    <property type="entry name" value="HTH_GNTR"/>
    <property type="match status" value="1"/>
</dbReference>
<gene>
    <name evidence="6" type="ORF">CCR94_05125</name>
</gene>
<evidence type="ECO:0000256" key="1">
    <source>
        <dbReference type="ARBA" id="ARBA00005384"/>
    </source>
</evidence>
<dbReference type="InterPro" id="IPR036388">
    <property type="entry name" value="WH-like_DNA-bd_sf"/>
</dbReference>
<evidence type="ECO:0000256" key="3">
    <source>
        <dbReference type="ARBA" id="ARBA00023015"/>
    </source>
</evidence>
<name>A0A2S6ND88_9HYPH</name>
<dbReference type="InterPro" id="IPR015424">
    <property type="entry name" value="PyrdxlP-dep_Trfase"/>
</dbReference>
<keyword evidence="2" id="KW-0663">Pyridoxal phosphate</keyword>
<keyword evidence="5" id="KW-0804">Transcription</keyword>
<keyword evidence="7" id="KW-1185">Reference proteome</keyword>
<dbReference type="CDD" id="cd07377">
    <property type="entry name" value="WHTH_GntR"/>
    <property type="match status" value="1"/>
</dbReference>
<dbReference type="GO" id="GO:0003700">
    <property type="term" value="F:DNA-binding transcription factor activity"/>
    <property type="evidence" value="ECO:0007669"/>
    <property type="project" value="InterPro"/>
</dbReference>
<dbReference type="PANTHER" id="PTHR46577">
    <property type="entry name" value="HTH-TYPE TRANSCRIPTIONAL REGULATORY PROTEIN GABR"/>
    <property type="match status" value="1"/>
</dbReference>
<dbReference type="SMART" id="SM00345">
    <property type="entry name" value="HTH_GNTR"/>
    <property type="match status" value="1"/>
</dbReference>
<dbReference type="InterPro" id="IPR015421">
    <property type="entry name" value="PyrdxlP-dep_Trfase_major"/>
</dbReference>
<dbReference type="Pfam" id="PF00155">
    <property type="entry name" value="Aminotran_1_2"/>
    <property type="match status" value="1"/>
</dbReference>
<dbReference type="PANTHER" id="PTHR46577:SF1">
    <property type="entry name" value="HTH-TYPE TRANSCRIPTIONAL REGULATORY PROTEIN GABR"/>
    <property type="match status" value="1"/>
</dbReference>
<dbReference type="PRINTS" id="PR00035">
    <property type="entry name" value="HTHGNTR"/>
</dbReference>
<dbReference type="GO" id="GO:0003677">
    <property type="term" value="F:DNA binding"/>
    <property type="evidence" value="ECO:0007669"/>
    <property type="project" value="UniProtKB-KW"/>
</dbReference>
<comment type="similarity">
    <text evidence="1">In the C-terminal section; belongs to the class-I pyridoxal-phosphate-dependent aminotransferase family.</text>
</comment>
<proteinExistence type="inferred from homology"/>
<dbReference type="CDD" id="cd00609">
    <property type="entry name" value="AAT_like"/>
    <property type="match status" value="1"/>
</dbReference>
<evidence type="ECO:0000256" key="5">
    <source>
        <dbReference type="ARBA" id="ARBA00023163"/>
    </source>
</evidence>
<dbReference type="Pfam" id="PF00392">
    <property type="entry name" value="GntR"/>
    <property type="match status" value="1"/>
</dbReference>
<dbReference type="SUPFAM" id="SSF46785">
    <property type="entry name" value="Winged helix' DNA-binding domain"/>
    <property type="match status" value="1"/>
</dbReference>
<dbReference type="Proteomes" id="UP000239089">
    <property type="component" value="Unassembled WGS sequence"/>
</dbReference>
<comment type="caution">
    <text evidence="6">The sequence shown here is derived from an EMBL/GenBank/DDBJ whole genome shotgun (WGS) entry which is preliminary data.</text>
</comment>
<dbReference type="AlphaFoldDB" id="A0A2S6ND88"/>
<keyword evidence="3" id="KW-0805">Transcription regulation</keyword>
<organism evidence="6 7">
    <name type="scientific">Rhodoblastus sphagnicola</name>
    <dbReference type="NCBI Taxonomy" id="333368"/>
    <lineage>
        <taxon>Bacteria</taxon>
        <taxon>Pseudomonadati</taxon>
        <taxon>Pseudomonadota</taxon>
        <taxon>Alphaproteobacteria</taxon>
        <taxon>Hyphomicrobiales</taxon>
        <taxon>Rhodoblastaceae</taxon>
        <taxon>Rhodoblastus</taxon>
    </lineage>
</organism>
<dbReference type="GO" id="GO:0030170">
    <property type="term" value="F:pyridoxal phosphate binding"/>
    <property type="evidence" value="ECO:0007669"/>
    <property type="project" value="InterPro"/>
</dbReference>
<evidence type="ECO:0000256" key="2">
    <source>
        <dbReference type="ARBA" id="ARBA00022898"/>
    </source>
</evidence>
<dbReference type="Gene3D" id="3.40.640.10">
    <property type="entry name" value="Type I PLP-dependent aspartate aminotransferase-like (Major domain)"/>
    <property type="match status" value="1"/>
</dbReference>
<dbReference type="InterPro" id="IPR004839">
    <property type="entry name" value="Aminotransferase_I/II_large"/>
</dbReference>
<reference evidence="6 7" key="1">
    <citation type="journal article" date="2018" name="Arch. Microbiol.">
        <title>New insights into the metabolic potential of the phototrophic purple bacterium Rhodopila globiformis DSM 161(T) from its draft genome sequence and evidence for a vanadium-dependent nitrogenase.</title>
        <authorList>
            <person name="Imhoff J.F."/>
            <person name="Rahn T."/>
            <person name="Kunzel S."/>
            <person name="Neulinger S.C."/>
        </authorList>
    </citation>
    <scope>NUCLEOTIDE SEQUENCE [LARGE SCALE GENOMIC DNA]</scope>
    <source>
        <strain evidence="6 7">DSM 16996</strain>
    </source>
</reference>
<protein>
    <submittedName>
        <fullName evidence="6">DNA-binding protein</fullName>
    </submittedName>
</protein>
<dbReference type="RefSeq" id="WP_104506798.1">
    <property type="nucleotide sequence ID" value="NZ_JACIGC010000005.1"/>
</dbReference>
<evidence type="ECO:0000256" key="4">
    <source>
        <dbReference type="ARBA" id="ARBA00023125"/>
    </source>
</evidence>
<accession>A0A2S6ND88</accession>
<keyword evidence="4 6" id="KW-0238">DNA-binding</keyword>